<reference evidence="2 3" key="1">
    <citation type="submission" date="2017-03" db="EMBL/GenBank/DDBJ databases">
        <title>Genome Survey of Euroglyphus maynei.</title>
        <authorList>
            <person name="Arlian L.G."/>
            <person name="Morgan M.S."/>
            <person name="Rider S.D."/>
        </authorList>
    </citation>
    <scope>NUCLEOTIDE SEQUENCE [LARGE SCALE GENOMIC DNA]</scope>
    <source>
        <strain evidence="2">Arlian Lab</strain>
        <tissue evidence="2">Whole body</tissue>
    </source>
</reference>
<evidence type="ECO:0000313" key="3">
    <source>
        <dbReference type="Proteomes" id="UP000194236"/>
    </source>
</evidence>
<keyword evidence="1" id="KW-0812">Transmembrane</keyword>
<accession>A0A1Y3AY43</accession>
<evidence type="ECO:0000313" key="2">
    <source>
        <dbReference type="EMBL" id="OTF72728.1"/>
    </source>
</evidence>
<feature type="transmembrane region" description="Helical" evidence="1">
    <location>
        <begin position="6"/>
        <end position="25"/>
    </location>
</feature>
<protein>
    <submittedName>
        <fullName evidence="2">Uncharacterized protein</fullName>
    </submittedName>
</protein>
<name>A0A1Y3AY43_EURMA</name>
<organism evidence="2 3">
    <name type="scientific">Euroglyphus maynei</name>
    <name type="common">Mayne's house dust mite</name>
    <dbReference type="NCBI Taxonomy" id="6958"/>
    <lineage>
        <taxon>Eukaryota</taxon>
        <taxon>Metazoa</taxon>
        <taxon>Ecdysozoa</taxon>
        <taxon>Arthropoda</taxon>
        <taxon>Chelicerata</taxon>
        <taxon>Arachnida</taxon>
        <taxon>Acari</taxon>
        <taxon>Acariformes</taxon>
        <taxon>Sarcoptiformes</taxon>
        <taxon>Astigmata</taxon>
        <taxon>Psoroptidia</taxon>
        <taxon>Analgoidea</taxon>
        <taxon>Pyroglyphidae</taxon>
        <taxon>Pyroglyphinae</taxon>
        <taxon>Euroglyphus</taxon>
    </lineage>
</organism>
<feature type="transmembrane region" description="Helical" evidence="1">
    <location>
        <begin position="95"/>
        <end position="115"/>
    </location>
</feature>
<dbReference type="OrthoDB" id="10452526at2759"/>
<keyword evidence="1" id="KW-1133">Transmembrane helix</keyword>
<comment type="caution">
    <text evidence="2">The sequence shown here is derived from an EMBL/GenBank/DDBJ whole genome shotgun (WGS) entry which is preliminary data.</text>
</comment>
<dbReference type="EMBL" id="MUJZ01054932">
    <property type="protein sequence ID" value="OTF72728.1"/>
    <property type="molecule type" value="Genomic_DNA"/>
</dbReference>
<feature type="transmembrane region" description="Helical" evidence="1">
    <location>
        <begin position="121"/>
        <end position="150"/>
    </location>
</feature>
<sequence>MFVFGVISIFITLNTALWLFIDAQLRTIYFRDCFLQLNLLMKDLTNDIHSSPQRCHISDNSGSKWERRLIYFICRHNFLCWYLQSMNPWWRRRNMLCVAITIPNNAMMVNLLLFQKFDSRRFFVLCTLTVLQFVLAAIVMGIIPAIHYYAVGSRQSMYAYLALLPQATKSNSIRTKIKSLAYLERITCKQRIIGTQIGDEQHVITVMSLYS</sequence>
<proteinExistence type="predicted"/>
<dbReference type="AlphaFoldDB" id="A0A1Y3AY43"/>
<evidence type="ECO:0000256" key="1">
    <source>
        <dbReference type="SAM" id="Phobius"/>
    </source>
</evidence>
<keyword evidence="3" id="KW-1185">Reference proteome</keyword>
<gene>
    <name evidence="2" type="ORF">BLA29_005704</name>
</gene>
<keyword evidence="1" id="KW-0472">Membrane</keyword>
<dbReference type="Proteomes" id="UP000194236">
    <property type="component" value="Unassembled WGS sequence"/>
</dbReference>